<reference evidence="4 6" key="2">
    <citation type="submission" date="2018-12" db="EMBL/GenBank/DDBJ databases">
        <authorList>
            <consortium name="Pathogen Informatics"/>
        </authorList>
    </citation>
    <scope>NUCLEOTIDE SEQUENCE [LARGE SCALE GENOMIC DNA]</scope>
    <source>
        <strain evidence="4 6">NCTC11976</strain>
    </source>
</reference>
<dbReference type="EMBL" id="LR134173">
    <property type="protein sequence ID" value="VEB37978.1"/>
    <property type="molecule type" value="Genomic_DNA"/>
</dbReference>
<keyword evidence="2" id="KW-0472">Membrane</keyword>
<name>A0A0W0S859_9GAMM</name>
<dbReference type="AlphaFoldDB" id="A0A0W0S859"/>
<evidence type="ECO:0000256" key="1">
    <source>
        <dbReference type="SAM" id="MobiDB-lite"/>
    </source>
</evidence>
<sequence length="168" mass="17884">MAKKKEDNTNYSFLLKCMAALTAAAIVTAGIIAAVTLKSAATATTAIAAKTLLTSTFIFAPAVFPFALVAIGLVFVLPFLFGCNSNTYTTVRTTATPGYRSYGNYSFYTPTPDYTFPNYDTSSNVYIGSTNSHGHPASEGTVHVHGSTNTHGHDGNRHGHDATRHGHF</sequence>
<accession>A0A0W0S859</accession>
<dbReference type="RefSeq" id="WP_028380343.1">
    <property type="nucleotide sequence ID" value="NZ_CAAAIT010000001.1"/>
</dbReference>
<keyword evidence="6" id="KW-1185">Reference proteome</keyword>
<organism evidence="3 5">
    <name type="scientific">Legionella cherrii</name>
    <dbReference type="NCBI Taxonomy" id="28084"/>
    <lineage>
        <taxon>Bacteria</taxon>
        <taxon>Pseudomonadati</taxon>
        <taxon>Pseudomonadota</taxon>
        <taxon>Gammaproteobacteria</taxon>
        <taxon>Legionellales</taxon>
        <taxon>Legionellaceae</taxon>
        <taxon>Legionella</taxon>
    </lineage>
</organism>
<feature type="transmembrane region" description="Helical" evidence="2">
    <location>
        <begin position="12"/>
        <end position="37"/>
    </location>
</feature>
<dbReference type="OrthoDB" id="5654293at2"/>
<dbReference type="Proteomes" id="UP000054921">
    <property type="component" value="Unassembled WGS sequence"/>
</dbReference>
<keyword evidence="2" id="KW-0812">Transmembrane</keyword>
<proteinExistence type="predicted"/>
<reference evidence="3 5" key="1">
    <citation type="submission" date="2015-11" db="EMBL/GenBank/DDBJ databases">
        <title>Genomic analysis of 38 Legionella species identifies large and diverse effector repertoires.</title>
        <authorList>
            <person name="Burstein D."/>
            <person name="Amaro F."/>
            <person name="Zusman T."/>
            <person name="Lifshitz Z."/>
            <person name="Cohen O."/>
            <person name="Gilbert J.A."/>
            <person name="Pupko T."/>
            <person name="Shuman H.A."/>
            <person name="Segal G."/>
        </authorList>
    </citation>
    <scope>NUCLEOTIDE SEQUENCE [LARGE SCALE GENOMIC DNA]</scope>
    <source>
        <strain evidence="3 5">ORW</strain>
    </source>
</reference>
<evidence type="ECO:0000313" key="5">
    <source>
        <dbReference type="Proteomes" id="UP000054921"/>
    </source>
</evidence>
<dbReference type="STRING" id="28084.Lche_1808"/>
<evidence type="ECO:0008006" key="7">
    <source>
        <dbReference type="Google" id="ProtNLM"/>
    </source>
</evidence>
<keyword evidence="2" id="KW-1133">Transmembrane helix</keyword>
<evidence type="ECO:0000313" key="4">
    <source>
        <dbReference type="EMBL" id="VEB37978.1"/>
    </source>
</evidence>
<feature type="compositionally biased region" description="Basic and acidic residues" evidence="1">
    <location>
        <begin position="151"/>
        <end position="168"/>
    </location>
</feature>
<dbReference type="PATRIC" id="fig|28084.5.peg.1957"/>
<evidence type="ECO:0000256" key="2">
    <source>
        <dbReference type="SAM" id="Phobius"/>
    </source>
</evidence>
<protein>
    <recommendedName>
        <fullName evidence="7">Transmembrane protein</fullName>
    </recommendedName>
</protein>
<evidence type="ECO:0000313" key="6">
    <source>
        <dbReference type="Proteomes" id="UP000277577"/>
    </source>
</evidence>
<dbReference type="Proteomes" id="UP000277577">
    <property type="component" value="Chromosome"/>
</dbReference>
<feature type="transmembrane region" description="Helical" evidence="2">
    <location>
        <begin position="57"/>
        <end position="82"/>
    </location>
</feature>
<gene>
    <name evidence="3" type="ORF">Lche_1808</name>
    <name evidence="4" type="ORF">NCTC11976_02491</name>
</gene>
<feature type="region of interest" description="Disordered" evidence="1">
    <location>
        <begin position="136"/>
        <end position="168"/>
    </location>
</feature>
<dbReference type="EMBL" id="LNXW01000013">
    <property type="protein sequence ID" value="KTC79788.1"/>
    <property type="molecule type" value="Genomic_DNA"/>
</dbReference>
<evidence type="ECO:0000313" key="3">
    <source>
        <dbReference type="EMBL" id="KTC79788.1"/>
    </source>
</evidence>